<dbReference type="Pfam" id="PF01791">
    <property type="entry name" value="DeoC"/>
    <property type="match status" value="1"/>
</dbReference>
<gene>
    <name evidence="1" type="ORF">ASZ90_000703</name>
</gene>
<organism evidence="1">
    <name type="scientific">hydrocarbon metagenome</name>
    <dbReference type="NCBI Taxonomy" id="938273"/>
    <lineage>
        <taxon>unclassified sequences</taxon>
        <taxon>metagenomes</taxon>
        <taxon>ecological metagenomes</taxon>
    </lineage>
</organism>
<protein>
    <submittedName>
        <fullName evidence="1">2-amino-3,7-dideoxy-d-threo-hept-6-ulosonate synthase</fullName>
    </submittedName>
</protein>
<dbReference type="PANTHER" id="PTHR47916">
    <property type="entry name" value="FRUCTOSE-BISPHOSPHATE ALDOLASE CLASS 1"/>
    <property type="match status" value="1"/>
</dbReference>
<evidence type="ECO:0000313" key="1">
    <source>
        <dbReference type="EMBL" id="KUG29409.1"/>
    </source>
</evidence>
<dbReference type="PANTHER" id="PTHR47916:SF1">
    <property type="entry name" value="3-HYDROXY-5-PHOSPHONOOXYPENTANE-2,4-DIONE THIOLASE"/>
    <property type="match status" value="1"/>
</dbReference>
<sequence>MIGCARKVTRLFDPASGRAVLLPLDHGVGEGMLPGIEDIPGLLAMIREFPVQGVVLNKGPLRTCLAEVPAALQVAGQLSGGTRHAVPPYARSLVCSTHEAARLGADLVAVQVNIANDLEDRMLADLGLACDDAHNLGMPILAIIQPKGDRIVNEMDPSLICHCIRLGAELGADIVGVPYSGDAKSFARTCEAVSPPVLITGGPSRPDFTSFLSMVGQALSAGAAGTCVGRNVLQQADPREALAQLVAVVHGEQAGDAREPEAMPPT</sequence>
<comment type="caution">
    <text evidence="1">The sequence shown here is derived from an EMBL/GenBank/DDBJ whole genome shotgun (WGS) entry which is preliminary data.</text>
</comment>
<dbReference type="InterPro" id="IPR013785">
    <property type="entry name" value="Aldolase_TIM"/>
</dbReference>
<dbReference type="Gene3D" id="3.20.20.70">
    <property type="entry name" value="Aldolase class I"/>
    <property type="match status" value="1"/>
</dbReference>
<accession>A0A0W8G8R9</accession>
<dbReference type="SMART" id="SM01133">
    <property type="entry name" value="DeoC"/>
    <property type="match status" value="1"/>
</dbReference>
<dbReference type="PIRSF" id="PIRSF038992">
    <property type="entry name" value="Aldolase_Ia"/>
    <property type="match status" value="1"/>
</dbReference>
<dbReference type="InterPro" id="IPR041720">
    <property type="entry name" value="FbaB-like"/>
</dbReference>
<dbReference type="InterPro" id="IPR050456">
    <property type="entry name" value="DeoC/FbaB_aldolase"/>
</dbReference>
<dbReference type="SUPFAM" id="SSF51569">
    <property type="entry name" value="Aldolase"/>
    <property type="match status" value="1"/>
</dbReference>
<dbReference type="EMBL" id="LNQE01000089">
    <property type="protein sequence ID" value="KUG29409.1"/>
    <property type="molecule type" value="Genomic_DNA"/>
</dbReference>
<dbReference type="GO" id="GO:0004332">
    <property type="term" value="F:fructose-bisphosphate aldolase activity"/>
    <property type="evidence" value="ECO:0007669"/>
    <property type="project" value="InterPro"/>
</dbReference>
<name>A0A0W8G8R9_9ZZZZ</name>
<dbReference type="AlphaFoldDB" id="A0A0W8G8R9"/>
<proteinExistence type="predicted"/>
<dbReference type="InterPro" id="IPR002915">
    <property type="entry name" value="DeoC/FbaB/LacD_aldolase"/>
</dbReference>
<reference evidence="1" key="1">
    <citation type="journal article" date="2015" name="Proc. Natl. Acad. Sci. U.S.A.">
        <title>Networks of energetic and metabolic interactions define dynamics in microbial communities.</title>
        <authorList>
            <person name="Embree M."/>
            <person name="Liu J.K."/>
            <person name="Al-Bassam M.M."/>
            <person name="Zengler K."/>
        </authorList>
    </citation>
    <scope>NUCLEOTIDE SEQUENCE</scope>
</reference>